<evidence type="ECO:0000313" key="2">
    <source>
        <dbReference type="EMBL" id="PRP89717.1"/>
    </source>
</evidence>
<feature type="region of interest" description="Disordered" evidence="1">
    <location>
        <begin position="77"/>
        <end position="100"/>
    </location>
</feature>
<feature type="compositionally biased region" description="Basic and acidic residues" evidence="1">
    <location>
        <begin position="85"/>
        <end position="95"/>
    </location>
</feature>
<sequence length="168" mass="19230">MSTSEGSDDIFDDRAKLSRQPPPDEEQEGSDPYFFLSAEETKMAKNDVPTISPRPSSLQHHLLLFGDQGSPVVKQVVKKDKKRKASTEESPHHPDYVPYDPFSRILHKKKQKELQVSPSVLSLGQVSFLILSEDQSKKGRDECKPKEEEKSEGWLYLSEEEEEETQER</sequence>
<dbReference type="Proteomes" id="UP000241769">
    <property type="component" value="Unassembled WGS sequence"/>
</dbReference>
<protein>
    <submittedName>
        <fullName evidence="2">Uncharacterized protein</fullName>
    </submittedName>
</protein>
<proteinExistence type="predicted"/>
<feature type="compositionally biased region" description="Acidic residues" evidence="1">
    <location>
        <begin position="158"/>
        <end position="168"/>
    </location>
</feature>
<evidence type="ECO:0000313" key="3">
    <source>
        <dbReference type="Proteomes" id="UP000241769"/>
    </source>
</evidence>
<organism evidence="2 3">
    <name type="scientific">Planoprotostelium fungivorum</name>
    <dbReference type="NCBI Taxonomy" id="1890364"/>
    <lineage>
        <taxon>Eukaryota</taxon>
        <taxon>Amoebozoa</taxon>
        <taxon>Evosea</taxon>
        <taxon>Variosea</taxon>
        <taxon>Cavosteliida</taxon>
        <taxon>Cavosteliaceae</taxon>
        <taxon>Planoprotostelium</taxon>
    </lineage>
</organism>
<reference evidence="2 3" key="1">
    <citation type="journal article" date="2018" name="Genome Biol. Evol.">
        <title>Multiple Roots of Fruiting Body Formation in Amoebozoa.</title>
        <authorList>
            <person name="Hillmann F."/>
            <person name="Forbes G."/>
            <person name="Novohradska S."/>
            <person name="Ferling I."/>
            <person name="Riege K."/>
            <person name="Groth M."/>
            <person name="Westermann M."/>
            <person name="Marz M."/>
            <person name="Spaller T."/>
            <person name="Winckler T."/>
            <person name="Schaap P."/>
            <person name="Glockner G."/>
        </authorList>
    </citation>
    <scope>NUCLEOTIDE SEQUENCE [LARGE SCALE GENOMIC DNA]</scope>
    <source>
        <strain evidence="2 3">Jena</strain>
    </source>
</reference>
<keyword evidence="3" id="KW-1185">Reference proteome</keyword>
<feature type="region of interest" description="Disordered" evidence="1">
    <location>
        <begin position="134"/>
        <end position="168"/>
    </location>
</feature>
<feature type="compositionally biased region" description="Acidic residues" evidence="1">
    <location>
        <begin position="1"/>
        <end position="11"/>
    </location>
</feature>
<name>A0A2P6P0J6_9EUKA</name>
<gene>
    <name evidence="2" type="ORF">PROFUN_00059</name>
</gene>
<comment type="caution">
    <text evidence="2">The sequence shown here is derived from an EMBL/GenBank/DDBJ whole genome shotgun (WGS) entry which is preliminary data.</text>
</comment>
<feature type="region of interest" description="Disordered" evidence="1">
    <location>
        <begin position="1"/>
        <end position="32"/>
    </location>
</feature>
<dbReference type="AlphaFoldDB" id="A0A2P6P0J6"/>
<evidence type="ECO:0000256" key="1">
    <source>
        <dbReference type="SAM" id="MobiDB-lite"/>
    </source>
</evidence>
<feature type="compositionally biased region" description="Basic and acidic residues" evidence="1">
    <location>
        <begin position="134"/>
        <end position="152"/>
    </location>
</feature>
<dbReference type="InParanoid" id="A0A2P6P0J6"/>
<dbReference type="EMBL" id="MDYQ01000001">
    <property type="protein sequence ID" value="PRP89717.1"/>
    <property type="molecule type" value="Genomic_DNA"/>
</dbReference>
<accession>A0A2P6P0J6</accession>